<keyword evidence="8" id="KW-1185">Reference proteome</keyword>
<keyword evidence="4" id="KW-0479">Metal-binding</keyword>
<dbReference type="Pfam" id="PF00096">
    <property type="entry name" value="zf-C2H2"/>
    <property type="match status" value="2"/>
</dbReference>
<dbReference type="PANTHER" id="PTHR46680:SF3">
    <property type="entry name" value="NF-KAPPA-B INHIBITOR CACTUS"/>
    <property type="match status" value="1"/>
</dbReference>
<evidence type="ECO:0000256" key="3">
    <source>
        <dbReference type="PROSITE-ProRule" id="PRU00023"/>
    </source>
</evidence>
<dbReference type="InterPro" id="IPR051070">
    <property type="entry name" value="NF-kappa-B_inhibitor"/>
</dbReference>
<sequence>MSASEEHRFENNNCKVRHKCDYCGKILLTKRKLDNHVNAAHLKLRKHKCEECRKVFRYKSDLNRHIAMVHEKIKEHNCEECGKVFGQKFDLTRHIDTVHLELKEHMCEECGKSFKVEEDNYGAKDNLKDNKVNLRKEETSLFCDIQTLLTDIGKRKRPSAESADSTSNSNISENQLNMSSFSDRSDGDSQSRSSSIDKDEFIRYEPSCYVILDEWRLSDEDDLRIRTSSCIQELPKESSSSKKDESIKKSSNKQDQSTSKSISKQDELTKKSSRETDKRDTKDFESSKHRSTTCIDRYENELVRQRILDEFRKLRKSIDWKIKEKRIRLLEHFDYLYENYGASGQVPYPRAVFSPEEMESLLFDAISMIAESAPRDADADTYVLFIRFAANSGYRIGPARDENGRPIRRRATPVHRAANCDTYYRYAVRDLFEIYGWLEVNYVDEHGLTHLHVACRHGFEDIVWGLLELGRADPSECTGIIDAPLTWTLARGYESMAELLLRYGADPNGVPQPGGTRPLHVLCAKPCDAGFDYLERHFQMPKRRGILLNPRDWSGDTPLRLALASDSRKTVRWLLKRGADPNLANEAGESPLHLICKREEEDETLLFMFIKSCSVNDLDLRIDVRDDEGDTPLHSALRRGHARLAELLLRNGADPSSANDQGQTPLHAICETHRNDGSLLRVFLDVCDELGRRPKLDAADSRGRSPLQYAVARLQPRAVEVLLERGADVASFRFPGRDIFGHGGAAREDNREEYVDLRARHAHASRALVVAELLVNAGYRLDRRDAVTMMHLYARLGLFKSRALVLDRRDSEDLIAKSLQIEMRDGEPKCSLHDFFAPSLKAREIGGKITYVQCYEFMNSQKLSAMNSRQEAACLVRVCEAMWIVLFHRFAVDCFWELKSDKYPIDSCEKVVGRLSVEDMYHVCLIAANDDKVTPKLAATTMLRCEEIARRLSKIKPISFIAGAVLPTPWTRTA</sequence>
<keyword evidence="2 3" id="KW-0040">ANK repeat</keyword>
<dbReference type="InterPro" id="IPR002110">
    <property type="entry name" value="Ankyrin_rpt"/>
</dbReference>
<evidence type="ECO:0000256" key="2">
    <source>
        <dbReference type="ARBA" id="ARBA00023043"/>
    </source>
</evidence>
<evidence type="ECO:0000313" key="7">
    <source>
        <dbReference type="EMBL" id="CAB0042695.1"/>
    </source>
</evidence>
<feature type="region of interest" description="Disordered" evidence="5">
    <location>
        <begin position="154"/>
        <end position="197"/>
    </location>
</feature>
<dbReference type="SUPFAM" id="SSF48403">
    <property type="entry name" value="Ankyrin repeat"/>
    <property type="match status" value="2"/>
</dbReference>
<feature type="repeat" description="ANK" evidence="3">
    <location>
        <begin position="702"/>
        <end position="729"/>
    </location>
</feature>
<feature type="domain" description="C2H2-type" evidence="6">
    <location>
        <begin position="18"/>
        <end position="46"/>
    </location>
</feature>
<feature type="compositionally biased region" description="Basic and acidic residues" evidence="5">
    <location>
        <begin position="234"/>
        <end position="248"/>
    </location>
</feature>
<dbReference type="InterPro" id="IPR036236">
    <property type="entry name" value="Znf_C2H2_sf"/>
</dbReference>
<evidence type="ECO:0000256" key="4">
    <source>
        <dbReference type="PROSITE-ProRule" id="PRU00042"/>
    </source>
</evidence>
<keyword evidence="1" id="KW-0677">Repeat</keyword>
<dbReference type="PROSITE" id="PS50088">
    <property type="entry name" value="ANK_REPEAT"/>
    <property type="match status" value="3"/>
</dbReference>
<feature type="repeat" description="ANK" evidence="3">
    <location>
        <begin position="554"/>
        <end position="586"/>
    </location>
</feature>
<dbReference type="PRINTS" id="PR01415">
    <property type="entry name" value="ANKYRIN"/>
</dbReference>
<gene>
    <name evidence="7" type="ORF">TBRA_LOCUS14301</name>
</gene>
<dbReference type="PROSITE" id="PS00028">
    <property type="entry name" value="ZINC_FINGER_C2H2_1"/>
    <property type="match status" value="2"/>
</dbReference>
<reference evidence="7 8" key="1">
    <citation type="submission" date="2020-02" db="EMBL/GenBank/DDBJ databases">
        <authorList>
            <person name="Ferguson B K."/>
        </authorList>
    </citation>
    <scope>NUCLEOTIDE SEQUENCE [LARGE SCALE GENOMIC DNA]</scope>
</reference>
<evidence type="ECO:0000259" key="6">
    <source>
        <dbReference type="PROSITE" id="PS50157"/>
    </source>
</evidence>
<dbReference type="PROSITE" id="PS50297">
    <property type="entry name" value="ANK_REP_REGION"/>
    <property type="match status" value="3"/>
</dbReference>
<keyword evidence="4" id="KW-0863">Zinc-finger</keyword>
<dbReference type="SMART" id="SM00248">
    <property type="entry name" value="ANK"/>
    <property type="match status" value="7"/>
</dbReference>
<dbReference type="SUPFAM" id="SSF57667">
    <property type="entry name" value="beta-beta-alpha zinc fingers"/>
    <property type="match status" value="2"/>
</dbReference>
<dbReference type="OrthoDB" id="8117402at2759"/>
<accession>A0A6H5IWF4</accession>
<organism evidence="7 8">
    <name type="scientific">Trichogramma brassicae</name>
    <dbReference type="NCBI Taxonomy" id="86971"/>
    <lineage>
        <taxon>Eukaryota</taxon>
        <taxon>Metazoa</taxon>
        <taxon>Ecdysozoa</taxon>
        <taxon>Arthropoda</taxon>
        <taxon>Hexapoda</taxon>
        <taxon>Insecta</taxon>
        <taxon>Pterygota</taxon>
        <taxon>Neoptera</taxon>
        <taxon>Endopterygota</taxon>
        <taxon>Hymenoptera</taxon>
        <taxon>Apocrita</taxon>
        <taxon>Proctotrupomorpha</taxon>
        <taxon>Chalcidoidea</taxon>
        <taxon>Trichogrammatidae</taxon>
        <taxon>Trichogramma</taxon>
    </lineage>
</organism>
<feature type="domain" description="C2H2-type" evidence="6">
    <location>
        <begin position="76"/>
        <end position="104"/>
    </location>
</feature>
<dbReference type="Gene3D" id="1.25.40.20">
    <property type="entry name" value="Ankyrin repeat-containing domain"/>
    <property type="match status" value="2"/>
</dbReference>
<dbReference type="PANTHER" id="PTHR46680">
    <property type="entry name" value="NF-KAPPA-B INHIBITOR ALPHA"/>
    <property type="match status" value="1"/>
</dbReference>
<evidence type="ECO:0000256" key="5">
    <source>
        <dbReference type="SAM" id="MobiDB-lite"/>
    </source>
</evidence>
<dbReference type="InterPro" id="IPR013087">
    <property type="entry name" value="Znf_C2H2_type"/>
</dbReference>
<proteinExistence type="predicted"/>
<feature type="domain" description="C2H2-type" evidence="6">
    <location>
        <begin position="47"/>
        <end position="75"/>
    </location>
</feature>
<evidence type="ECO:0000313" key="8">
    <source>
        <dbReference type="Proteomes" id="UP000479190"/>
    </source>
</evidence>
<protein>
    <recommendedName>
        <fullName evidence="6">C2H2-type domain-containing protein</fullName>
    </recommendedName>
</protein>
<feature type="compositionally biased region" description="Basic and acidic residues" evidence="5">
    <location>
        <begin position="183"/>
        <end position="197"/>
    </location>
</feature>
<feature type="repeat" description="ANK" evidence="3">
    <location>
        <begin position="628"/>
        <end position="660"/>
    </location>
</feature>
<feature type="compositionally biased region" description="Basic and acidic residues" evidence="5">
    <location>
        <begin position="263"/>
        <end position="286"/>
    </location>
</feature>
<name>A0A6H5IWF4_9HYME</name>
<dbReference type="Gene3D" id="3.30.160.60">
    <property type="entry name" value="Classic Zinc Finger"/>
    <property type="match status" value="2"/>
</dbReference>
<dbReference type="GO" id="GO:0008270">
    <property type="term" value="F:zinc ion binding"/>
    <property type="evidence" value="ECO:0007669"/>
    <property type="project" value="UniProtKB-KW"/>
</dbReference>
<dbReference type="SMART" id="SM00355">
    <property type="entry name" value="ZnF_C2H2"/>
    <property type="match status" value="3"/>
</dbReference>
<feature type="region of interest" description="Disordered" evidence="5">
    <location>
        <begin position="234"/>
        <end position="286"/>
    </location>
</feature>
<dbReference type="Proteomes" id="UP000479190">
    <property type="component" value="Unassembled WGS sequence"/>
</dbReference>
<dbReference type="PROSITE" id="PS50157">
    <property type="entry name" value="ZINC_FINGER_C2H2_2"/>
    <property type="match status" value="3"/>
</dbReference>
<dbReference type="EMBL" id="CADCXV010001216">
    <property type="protein sequence ID" value="CAB0042695.1"/>
    <property type="molecule type" value="Genomic_DNA"/>
</dbReference>
<feature type="compositionally biased region" description="Polar residues" evidence="5">
    <location>
        <begin position="162"/>
        <end position="178"/>
    </location>
</feature>
<keyword evidence="4" id="KW-0862">Zinc</keyword>
<dbReference type="Pfam" id="PF12796">
    <property type="entry name" value="Ank_2"/>
    <property type="match status" value="2"/>
</dbReference>
<dbReference type="AlphaFoldDB" id="A0A6H5IWF4"/>
<dbReference type="InterPro" id="IPR036770">
    <property type="entry name" value="Ankyrin_rpt-contain_sf"/>
</dbReference>
<evidence type="ECO:0000256" key="1">
    <source>
        <dbReference type="ARBA" id="ARBA00022737"/>
    </source>
</evidence>